<sequence length="121" mass="15017">MQKKLFDIISYERYDNKIHVHLSDNRYTDNYVRFDSYMFFDYLDRHDKLYSENTFILNNNDVVTSMIKLDEESYFEMMEEEFINQDLYDYITCRVIDWDEAWSHIKTDLDIILTNIKKIYK</sequence>
<dbReference type="EMBL" id="LR798259">
    <property type="protein sequence ID" value="CAB5218317.1"/>
    <property type="molecule type" value="Genomic_DNA"/>
</dbReference>
<reference evidence="1" key="1">
    <citation type="submission" date="2020-05" db="EMBL/GenBank/DDBJ databases">
        <authorList>
            <person name="Chiriac C."/>
            <person name="Salcher M."/>
            <person name="Ghai R."/>
            <person name="Kavagutti S V."/>
        </authorList>
    </citation>
    <scope>NUCLEOTIDE SEQUENCE</scope>
</reference>
<evidence type="ECO:0000313" key="1">
    <source>
        <dbReference type="EMBL" id="CAB5218317.1"/>
    </source>
</evidence>
<name>A0A6J7WKS7_9CAUD</name>
<proteinExistence type="predicted"/>
<gene>
    <name evidence="1" type="ORF">UFOVP217_3</name>
</gene>
<accession>A0A6J7WKS7</accession>
<protein>
    <submittedName>
        <fullName evidence="1">Uncharacterized protein</fullName>
    </submittedName>
</protein>
<organism evidence="1">
    <name type="scientific">uncultured Caudovirales phage</name>
    <dbReference type="NCBI Taxonomy" id="2100421"/>
    <lineage>
        <taxon>Viruses</taxon>
        <taxon>Duplodnaviria</taxon>
        <taxon>Heunggongvirae</taxon>
        <taxon>Uroviricota</taxon>
        <taxon>Caudoviricetes</taxon>
        <taxon>Peduoviridae</taxon>
        <taxon>Maltschvirus</taxon>
        <taxon>Maltschvirus maltsch</taxon>
    </lineage>
</organism>